<dbReference type="GO" id="GO:0042597">
    <property type="term" value="C:periplasmic space"/>
    <property type="evidence" value="ECO:0007669"/>
    <property type="project" value="UniProtKB-SubCell"/>
</dbReference>
<dbReference type="PROSITE" id="PS00194">
    <property type="entry name" value="THIOREDOXIN_1"/>
    <property type="match status" value="1"/>
</dbReference>
<evidence type="ECO:0000256" key="1">
    <source>
        <dbReference type="ARBA" id="ARBA00004418"/>
    </source>
</evidence>
<dbReference type="Gene3D" id="3.10.450.70">
    <property type="entry name" value="Disulphide bond isomerase, DsbC/G, N-terminal"/>
    <property type="match status" value="1"/>
</dbReference>
<dbReference type="SUPFAM" id="SSF52833">
    <property type="entry name" value="Thioredoxin-like"/>
    <property type="match status" value="1"/>
</dbReference>
<dbReference type="Pfam" id="PF13098">
    <property type="entry name" value="Thioredoxin_2"/>
    <property type="match status" value="1"/>
</dbReference>
<dbReference type="EMBL" id="CP022579">
    <property type="protein sequence ID" value="QEL63914.1"/>
    <property type="molecule type" value="Genomic_DNA"/>
</dbReference>
<dbReference type="CDD" id="cd03020">
    <property type="entry name" value="DsbA_DsbC_DsbG"/>
    <property type="match status" value="1"/>
</dbReference>
<dbReference type="Pfam" id="PF10411">
    <property type="entry name" value="DsbC_N"/>
    <property type="match status" value="1"/>
</dbReference>
<keyword evidence="5" id="KW-1015">Disulfide bond</keyword>
<comment type="similarity">
    <text evidence="2 7">Belongs to the thioredoxin family. DsbC subfamily.</text>
</comment>
<keyword evidence="4 7" id="KW-0574">Periplasm</keyword>
<accession>A0A5C1E5C4</accession>
<dbReference type="InterPro" id="IPR012336">
    <property type="entry name" value="Thioredoxin-like_fold"/>
</dbReference>
<evidence type="ECO:0000256" key="7">
    <source>
        <dbReference type="RuleBase" id="RU364038"/>
    </source>
</evidence>
<name>A0A5C1E5C4_9RHOO</name>
<evidence type="ECO:0000259" key="9">
    <source>
        <dbReference type="Pfam" id="PF13098"/>
    </source>
</evidence>
<dbReference type="Gene3D" id="3.40.30.10">
    <property type="entry name" value="Glutaredoxin"/>
    <property type="match status" value="1"/>
</dbReference>
<evidence type="ECO:0000256" key="3">
    <source>
        <dbReference type="ARBA" id="ARBA00022729"/>
    </source>
</evidence>
<evidence type="ECO:0000256" key="6">
    <source>
        <dbReference type="ARBA" id="ARBA00023284"/>
    </source>
</evidence>
<evidence type="ECO:0000256" key="2">
    <source>
        <dbReference type="ARBA" id="ARBA00009813"/>
    </source>
</evidence>
<keyword evidence="6 7" id="KW-0676">Redox-active center</keyword>
<evidence type="ECO:0000313" key="11">
    <source>
        <dbReference type="Proteomes" id="UP000323671"/>
    </source>
</evidence>
<comment type="subcellular location">
    <subcellularLocation>
        <location evidence="1 7">Periplasm</location>
    </subcellularLocation>
</comment>
<evidence type="ECO:0000313" key="10">
    <source>
        <dbReference type="EMBL" id="QEL63914.1"/>
    </source>
</evidence>
<protein>
    <recommendedName>
        <fullName evidence="7">Thiol:disulfide interchange protein</fullName>
    </recommendedName>
</protein>
<organism evidence="10 11">
    <name type="scientific">Oryzomicrobium terrae</name>
    <dbReference type="NCBI Taxonomy" id="1735038"/>
    <lineage>
        <taxon>Bacteria</taxon>
        <taxon>Pseudomonadati</taxon>
        <taxon>Pseudomonadota</taxon>
        <taxon>Betaproteobacteria</taxon>
        <taxon>Rhodocyclales</taxon>
        <taxon>Rhodocyclaceae</taxon>
        <taxon>Oryzomicrobium</taxon>
    </lineage>
</organism>
<evidence type="ECO:0000256" key="5">
    <source>
        <dbReference type="ARBA" id="ARBA00023157"/>
    </source>
</evidence>
<dbReference type="InterPro" id="IPR018950">
    <property type="entry name" value="DiS-bond_isomerase_DsbC/G_N"/>
</dbReference>
<evidence type="ECO:0000256" key="4">
    <source>
        <dbReference type="ARBA" id="ARBA00022764"/>
    </source>
</evidence>
<dbReference type="PANTHER" id="PTHR35272:SF3">
    <property type="entry name" value="THIOL:DISULFIDE INTERCHANGE PROTEIN DSBC"/>
    <property type="match status" value="1"/>
</dbReference>
<dbReference type="Proteomes" id="UP000323671">
    <property type="component" value="Chromosome"/>
</dbReference>
<dbReference type="AlphaFoldDB" id="A0A5C1E5C4"/>
<sequence length="247" mass="26740">MTLRFSRRPLALLAALAVSAGIAAIGSAALAADDGHARLKADLESKLNIKVDSITKSGYLGLYEVYADGTLFYTDEKGSAYVFGNLVDAKTRQSVTEARMAKLNAIKFADLPLESAVKQVKGNGSRTLVTFEDPNCGYCKRLAKDLQKLDNVTIYTFLYPILSQDSVDKAKQIWCSADKAKAWNDLMVDGRAPSGKGDCATPTQKIVELGQKYNIRGTPTLVFTDGERIPGAVPLDRIEKKLASLGK</sequence>
<dbReference type="SUPFAM" id="SSF54423">
    <property type="entry name" value="DsbC/DsbG N-terminal domain-like"/>
    <property type="match status" value="1"/>
</dbReference>
<keyword evidence="3 7" id="KW-0732">Signal</keyword>
<feature type="domain" description="Disulphide bond isomerase DsbC/G N-terminal" evidence="8">
    <location>
        <begin position="31"/>
        <end position="97"/>
    </location>
</feature>
<evidence type="ECO:0000259" key="8">
    <source>
        <dbReference type="Pfam" id="PF10411"/>
    </source>
</evidence>
<gene>
    <name evidence="10" type="primary">dsbC</name>
    <name evidence="10" type="ORF">OTERR_04380</name>
</gene>
<dbReference type="RefSeq" id="WP_149424723.1">
    <property type="nucleotide sequence ID" value="NZ_CP022579.1"/>
</dbReference>
<proteinExistence type="inferred from homology"/>
<dbReference type="InterPro" id="IPR036249">
    <property type="entry name" value="Thioredoxin-like_sf"/>
</dbReference>
<dbReference type="KEGG" id="otr:OTERR_04380"/>
<feature type="domain" description="Thioredoxin-like fold" evidence="9">
    <location>
        <begin position="120"/>
        <end position="242"/>
    </location>
</feature>
<comment type="function">
    <text evidence="7">Required for disulfide bond formation in some periplasmic proteins. Acts by transferring its disulfide bond to other proteins and is reduced in the process.</text>
</comment>
<feature type="chain" id="PRO_5023156018" description="Thiol:disulfide interchange protein" evidence="7">
    <location>
        <begin position="32"/>
        <end position="247"/>
    </location>
</feature>
<feature type="signal peptide" evidence="7">
    <location>
        <begin position="1"/>
        <end position="31"/>
    </location>
</feature>
<reference evidence="10 11" key="1">
    <citation type="submission" date="2017-07" db="EMBL/GenBank/DDBJ databases">
        <title>Complete genome sequence of Oryzomicrobium terrae TPP412.</title>
        <authorList>
            <person name="Chiu L.-W."/>
            <person name="Lo K.-J."/>
            <person name="Tsai Y.-M."/>
            <person name="Lin S.-S."/>
            <person name="Kuo C.-H."/>
            <person name="Liu C.-T."/>
        </authorList>
    </citation>
    <scope>NUCLEOTIDE SEQUENCE [LARGE SCALE GENOMIC DNA]</scope>
    <source>
        <strain evidence="10 11">TPP412</strain>
    </source>
</reference>
<dbReference type="PANTHER" id="PTHR35272">
    <property type="entry name" value="THIOL:DISULFIDE INTERCHANGE PROTEIN DSBC-RELATED"/>
    <property type="match status" value="1"/>
</dbReference>
<dbReference type="InterPro" id="IPR051470">
    <property type="entry name" value="Thiol:disulfide_interchange"/>
</dbReference>
<dbReference type="InterPro" id="IPR009094">
    <property type="entry name" value="DiS-bond_isomerase_DsbC/G_N_sf"/>
</dbReference>
<dbReference type="InterPro" id="IPR033954">
    <property type="entry name" value="DiS-bond_Isoase_DsbC/G"/>
</dbReference>
<dbReference type="InterPro" id="IPR017937">
    <property type="entry name" value="Thioredoxin_CS"/>
</dbReference>
<keyword evidence="11" id="KW-1185">Reference proteome</keyword>